<dbReference type="InterPro" id="IPR036291">
    <property type="entry name" value="NAD(P)-bd_dom_sf"/>
</dbReference>
<keyword evidence="2 12" id="KW-0554">One-carbon metabolism</keyword>
<dbReference type="EC" id="1.5.1.5" evidence="12"/>
<evidence type="ECO:0000256" key="7">
    <source>
        <dbReference type="ARBA" id="ARBA00023002"/>
    </source>
</evidence>
<dbReference type="Pfam" id="PF00763">
    <property type="entry name" value="THF_DHG_CYH"/>
    <property type="match status" value="1"/>
</dbReference>
<dbReference type="SUPFAM" id="SSF51735">
    <property type="entry name" value="NAD(P)-binding Rossmann-fold domains"/>
    <property type="match status" value="1"/>
</dbReference>
<feature type="binding site" evidence="12">
    <location>
        <begin position="165"/>
        <end position="167"/>
    </location>
    <ligand>
        <name>NADP(+)</name>
        <dbReference type="ChEBI" id="CHEBI:58349"/>
    </ligand>
</feature>
<dbReference type="GO" id="GO:0005829">
    <property type="term" value="C:cytosol"/>
    <property type="evidence" value="ECO:0007669"/>
    <property type="project" value="TreeGrafter"/>
</dbReference>
<evidence type="ECO:0000256" key="10">
    <source>
        <dbReference type="ARBA" id="ARBA00023268"/>
    </source>
</evidence>
<name>A0A5A8F6I5_9BACT</name>
<evidence type="ECO:0000259" key="13">
    <source>
        <dbReference type="Pfam" id="PF00763"/>
    </source>
</evidence>
<evidence type="ECO:0000256" key="9">
    <source>
        <dbReference type="ARBA" id="ARBA00023167"/>
    </source>
</evidence>
<dbReference type="RefSeq" id="WP_149265608.1">
    <property type="nucleotide sequence ID" value="NZ_VFJB01000003.1"/>
</dbReference>
<keyword evidence="9 12" id="KW-0486">Methionine biosynthesis</keyword>
<keyword evidence="4 12" id="KW-0658">Purine biosynthesis</keyword>
<dbReference type="GO" id="GO:0004477">
    <property type="term" value="F:methenyltetrahydrofolate cyclohydrolase activity"/>
    <property type="evidence" value="ECO:0007669"/>
    <property type="project" value="UniProtKB-UniRule"/>
</dbReference>
<feature type="binding site" evidence="12">
    <location>
        <position position="231"/>
    </location>
    <ligand>
        <name>NADP(+)</name>
        <dbReference type="ChEBI" id="CHEBI:58349"/>
    </ligand>
</feature>
<dbReference type="CDD" id="cd01080">
    <property type="entry name" value="NAD_bind_m-THF_DH_Cyclohyd"/>
    <property type="match status" value="1"/>
</dbReference>
<dbReference type="FunFam" id="3.40.50.10860:FF:000001">
    <property type="entry name" value="Bifunctional protein FolD"/>
    <property type="match status" value="1"/>
</dbReference>
<dbReference type="InterPro" id="IPR020867">
    <property type="entry name" value="THF_DH/CycHdrlase_CS"/>
</dbReference>
<evidence type="ECO:0000256" key="12">
    <source>
        <dbReference type="HAMAP-Rule" id="MF_01576"/>
    </source>
</evidence>
<dbReference type="EC" id="3.5.4.9" evidence="12"/>
<dbReference type="GO" id="GO:0006164">
    <property type="term" value="P:purine nucleotide biosynthetic process"/>
    <property type="evidence" value="ECO:0007669"/>
    <property type="project" value="UniProtKB-KW"/>
</dbReference>
<evidence type="ECO:0000256" key="1">
    <source>
        <dbReference type="ARBA" id="ARBA00004777"/>
    </source>
</evidence>
<organism evidence="15 16">
    <name type="scientific">Deferribacter autotrophicus</name>
    <dbReference type="NCBI Taxonomy" id="500465"/>
    <lineage>
        <taxon>Bacteria</taxon>
        <taxon>Pseudomonadati</taxon>
        <taxon>Deferribacterota</taxon>
        <taxon>Deferribacteres</taxon>
        <taxon>Deferribacterales</taxon>
        <taxon>Deferribacteraceae</taxon>
        <taxon>Deferribacter</taxon>
    </lineage>
</organism>
<evidence type="ECO:0000313" key="15">
    <source>
        <dbReference type="EMBL" id="KAA0258849.1"/>
    </source>
</evidence>
<dbReference type="PROSITE" id="PS00766">
    <property type="entry name" value="THF_DHG_CYH_1"/>
    <property type="match status" value="1"/>
</dbReference>
<dbReference type="InterPro" id="IPR020631">
    <property type="entry name" value="THF_DH/CycHdrlase_NAD-bd_dom"/>
</dbReference>
<evidence type="ECO:0000256" key="2">
    <source>
        <dbReference type="ARBA" id="ARBA00022563"/>
    </source>
</evidence>
<keyword evidence="16" id="KW-1185">Reference proteome</keyword>
<reference evidence="15 16" key="1">
    <citation type="submission" date="2019-06" db="EMBL/GenBank/DDBJ databases">
        <title>Genomic insights into carbon and energy metabolism of Deferribacter autotrophicus revealed new metabolic traits in the phylum Deferribacteres.</title>
        <authorList>
            <person name="Slobodkin A.I."/>
            <person name="Slobodkina G.B."/>
            <person name="Allioux M."/>
            <person name="Alain K."/>
            <person name="Jebbar M."/>
            <person name="Shadrin V."/>
            <person name="Kublanov I.V."/>
            <person name="Toshchakov S.V."/>
            <person name="Bonch-Osmolovskaya E.A."/>
        </authorList>
    </citation>
    <scope>NUCLEOTIDE SEQUENCE [LARGE SCALE GENOMIC DNA]</scope>
    <source>
        <strain evidence="15 16">SL50</strain>
    </source>
</reference>
<feature type="binding site" evidence="12">
    <location>
        <position position="190"/>
    </location>
    <ligand>
        <name>NADP(+)</name>
        <dbReference type="ChEBI" id="CHEBI:58349"/>
    </ligand>
</feature>
<dbReference type="PROSITE" id="PS00767">
    <property type="entry name" value="THF_DHG_CYH_2"/>
    <property type="match status" value="1"/>
</dbReference>
<dbReference type="InterPro" id="IPR020630">
    <property type="entry name" value="THF_DH/CycHdrlase_cat_dom"/>
</dbReference>
<dbReference type="FunFam" id="3.40.50.720:FF:000094">
    <property type="entry name" value="Bifunctional protein FolD"/>
    <property type="match status" value="1"/>
</dbReference>
<dbReference type="NCBIfam" id="NF008058">
    <property type="entry name" value="PRK10792.1"/>
    <property type="match status" value="1"/>
</dbReference>
<evidence type="ECO:0000256" key="3">
    <source>
        <dbReference type="ARBA" id="ARBA00022605"/>
    </source>
</evidence>
<dbReference type="InterPro" id="IPR046346">
    <property type="entry name" value="Aminoacid_DH-like_N_sf"/>
</dbReference>
<dbReference type="OrthoDB" id="9803580at2"/>
<comment type="catalytic activity">
    <reaction evidence="12">
        <text>(6R)-5,10-methylene-5,6,7,8-tetrahydrofolate + NADP(+) = (6R)-5,10-methenyltetrahydrofolate + NADPH</text>
        <dbReference type="Rhea" id="RHEA:22812"/>
        <dbReference type="ChEBI" id="CHEBI:15636"/>
        <dbReference type="ChEBI" id="CHEBI:57455"/>
        <dbReference type="ChEBI" id="CHEBI:57783"/>
        <dbReference type="ChEBI" id="CHEBI:58349"/>
        <dbReference type="EC" id="1.5.1.5"/>
    </reaction>
</comment>
<evidence type="ECO:0000256" key="8">
    <source>
        <dbReference type="ARBA" id="ARBA00023102"/>
    </source>
</evidence>
<dbReference type="UniPathway" id="UPA00193"/>
<dbReference type="Pfam" id="PF02882">
    <property type="entry name" value="THF_DHG_CYH_C"/>
    <property type="match status" value="1"/>
</dbReference>
<protein>
    <recommendedName>
        <fullName evidence="12">Bifunctional protein FolD</fullName>
    </recommendedName>
    <domain>
        <recommendedName>
            <fullName evidence="12">Methylenetetrahydrofolate dehydrogenase</fullName>
            <ecNumber evidence="12">1.5.1.5</ecNumber>
        </recommendedName>
    </domain>
    <domain>
        <recommendedName>
            <fullName evidence="12">Methenyltetrahydrofolate cyclohydrolase</fullName>
            <ecNumber evidence="12">3.5.4.9</ecNumber>
        </recommendedName>
    </domain>
</protein>
<evidence type="ECO:0000256" key="11">
    <source>
        <dbReference type="ARBA" id="ARBA00036357"/>
    </source>
</evidence>
<dbReference type="NCBIfam" id="NF010783">
    <property type="entry name" value="PRK14186.1"/>
    <property type="match status" value="1"/>
</dbReference>
<evidence type="ECO:0000259" key="14">
    <source>
        <dbReference type="Pfam" id="PF02882"/>
    </source>
</evidence>
<dbReference type="EMBL" id="VFJB01000003">
    <property type="protein sequence ID" value="KAA0258849.1"/>
    <property type="molecule type" value="Genomic_DNA"/>
</dbReference>
<keyword evidence="6 12" id="KW-0521">NADP</keyword>
<keyword evidence="5 12" id="KW-0378">Hydrolase</keyword>
<feature type="domain" description="Tetrahydrofolate dehydrogenase/cyclohydrolase NAD(P)-binding" evidence="14">
    <location>
        <begin position="139"/>
        <end position="279"/>
    </location>
</feature>
<evidence type="ECO:0000256" key="4">
    <source>
        <dbReference type="ARBA" id="ARBA00022755"/>
    </source>
</evidence>
<comment type="pathway">
    <text evidence="1 12">One-carbon metabolism; tetrahydrofolate interconversion.</text>
</comment>
<dbReference type="PANTHER" id="PTHR48099:SF5">
    <property type="entry name" value="C-1-TETRAHYDROFOLATE SYNTHASE, CYTOPLASMIC"/>
    <property type="match status" value="1"/>
</dbReference>
<evidence type="ECO:0000256" key="6">
    <source>
        <dbReference type="ARBA" id="ARBA00022857"/>
    </source>
</evidence>
<dbReference type="GO" id="GO:0004488">
    <property type="term" value="F:methylenetetrahydrofolate dehydrogenase (NADP+) activity"/>
    <property type="evidence" value="ECO:0007669"/>
    <property type="project" value="UniProtKB-UniRule"/>
</dbReference>
<sequence length="285" mass="31422">MAQLIDGKLVASKIKDEIKDKVLKYKQEYKKVPGLAVILVGNDPASKLYVEMKTKACEQAGIYSINHRMSESVSEEELIYVIQMLNENPMVDGILVQLPLPKHINEFKIIEAIDYNKDVDGFHPYNIGKLVRGNPLFSPCTPLGIIKLLEEYKIDVCGKDVVIVGAGNITGKPLASMLLNMNATVQVCHIYTENLKEKTKQADILITAVGKHKLITEDMVKEGAVLIDVGICKVGEKVCGDVDFENVKDKCSYITPVPGGVGPMTIAMLLYNTLLSFERKIGIKG</sequence>
<gene>
    <name evidence="12 15" type="primary">folD</name>
    <name evidence="15" type="ORF">FHQ18_02575</name>
</gene>
<comment type="function">
    <text evidence="12">Catalyzes the oxidation of 5,10-methylenetetrahydrofolate to 5,10-methenyltetrahydrofolate and then the hydrolysis of 5,10-methenyltetrahydrofolate to 10-formyltetrahydrofolate.</text>
</comment>
<dbReference type="AlphaFoldDB" id="A0A5A8F6I5"/>
<comment type="caution">
    <text evidence="15">The sequence shown here is derived from an EMBL/GenBank/DDBJ whole genome shotgun (WGS) entry which is preliminary data.</text>
</comment>
<dbReference type="PANTHER" id="PTHR48099">
    <property type="entry name" value="C-1-TETRAHYDROFOLATE SYNTHASE, CYTOPLASMIC-RELATED"/>
    <property type="match status" value="1"/>
</dbReference>
<evidence type="ECO:0000313" key="16">
    <source>
        <dbReference type="Proteomes" id="UP000322876"/>
    </source>
</evidence>
<comment type="catalytic activity">
    <reaction evidence="11 12">
        <text>(6R)-5,10-methenyltetrahydrofolate + H2O = (6R)-10-formyltetrahydrofolate + H(+)</text>
        <dbReference type="Rhea" id="RHEA:23700"/>
        <dbReference type="ChEBI" id="CHEBI:15377"/>
        <dbReference type="ChEBI" id="CHEBI:15378"/>
        <dbReference type="ChEBI" id="CHEBI:57455"/>
        <dbReference type="ChEBI" id="CHEBI:195366"/>
        <dbReference type="EC" id="3.5.4.9"/>
    </reaction>
</comment>
<dbReference type="GO" id="GO:0009086">
    <property type="term" value="P:methionine biosynthetic process"/>
    <property type="evidence" value="ECO:0007669"/>
    <property type="project" value="UniProtKB-KW"/>
</dbReference>
<comment type="subunit">
    <text evidence="12">Homodimer.</text>
</comment>
<keyword evidence="10 12" id="KW-0511">Multifunctional enzyme</keyword>
<dbReference type="GO" id="GO:0000105">
    <property type="term" value="P:L-histidine biosynthetic process"/>
    <property type="evidence" value="ECO:0007669"/>
    <property type="project" value="UniProtKB-KW"/>
</dbReference>
<keyword evidence="7 12" id="KW-0560">Oxidoreductase</keyword>
<dbReference type="Proteomes" id="UP000322876">
    <property type="component" value="Unassembled WGS sequence"/>
</dbReference>
<dbReference type="Gene3D" id="3.40.50.10860">
    <property type="entry name" value="Leucine Dehydrogenase, chain A, domain 1"/>
    <property type="match status" value="1"/>
</dbReference>
<evidence type="ECO:0000256" key="5">
    <source>
        <dbReference type="ARBA" id="ARBA00022801"/>
    </source>
</evidence>
<feature type="domain" description="Tetrahydrofolate dehydrogenase/cyclohydrolase catalytic" evidence="13">
    <location>
        <begin position="5"/>
        <end position="120"/>
    </location>
</feature>
<keyword evidence="8 12" id="KW-0368">Histidine biosynthesis</keyword>
<accession>A0A5A8F6I5</accession>
<dbReference type="InterPro" id="IPR000672">
    <property type="entry name" value="THF_DH/CycHdrlase"/>
</dbReference>
<comment type="similarity">
    <text evidence="12">Belongs to the tetrahydrofolate dehydrogenase/cyclohydrolase family.</text>
</comment>
<dbReference type="PRINTS" id="PR00085">
    <property type="entry name" value="THFDHDRGNASE"/>
</dbReference>
<proteinExistence type="inferred from homology"/>
<dbReference type="SUPFAM" id="SSF53223">
    <property type="entry name" value="Aminoacid dehydrogenase-like, N-terminal domain"/>
    <property type="match status" value="1"/>
</dbReference>
<dbReference type="Gene3D" id="3.40.50.720">
    <property type="entry name" value="NAD(P)-binding Rossmann-like Domain"/>
    <property type="match status" value="1"/>
</dbReference>
<dbReference type="HAMAP" id="MF_01576">
    <property type="entry name" value="THF_DHG_CYH"/>
    <property type="match status" value="1"/>
</dbReference>
<dbReference type="GO" id="GO:0035999">
    <property type="term" value="P:tetrahydrofolate interconversion"/>
    <property type="evidence" value="ECO:0007669"/>
    <property type="project" value="UniProtKB-UniRule"/>
</dbReference>
<keyword evidence="3 12" id="KW-0028">Amino-acid biosynthesis</keyword>